<dbReference type="STRING" id="7102.A0A2A4JUQ4"/>
<reference evidence="2" key="1">
    <citation type="submission" date="2017-09" db="EMBL/GenBank/DDBJ databases">
        <title>Contemporary evolution of a Lepidopteran species, Heliothis virescens, in response to modern agricultural practices.</title>
        <authorList>
            <person name="Fritz M.L."/>
            <person name="Deyonke A.M."/>
            <person name="Papanicolaou A."/>
            <person name="Micinski S."/>
            <person name="Westbrook J."/>
            <person name="Gould F."/>
        </authorList>
    </citation>
    <scope>NUCLEOTIDE SEQUENCE [LARGE SCALE GENOMIC DNA]</scope>
    <source>
        <strain evidence="2">HvINT-</strain>
        <tissue evidence="2">Whole body</tissue>
    </source>
</reference>
<dbReference type="InterPro" id="IPR030397">
    <property type="entry name" value="SEPARIN_core_dom"/>
</dbReference>
<dbReference type="EMBL" id="NWSH01000586">
    <property type="protein sequence ID" value="PCG75496.1"/>
    <property type="molecule type" value="Genomic_DNA"/>
</dbReference>
<dbReference type="Pfam" id="PF01266">
    <property type="entry name" value="DAO"/>
    <property type="match status" value="1"/>
</dbReference>
<dbReference type="PANTHER" id="PTHR13847:SF257">
    <property type="entry name" value="FI22513P1"/>
    <property type="match status" value="1"/>
</dbReference>
<dbReference type="GO" id="GO:0006508">
    <property type="term" value="P:proteolysis"/>
    <property type="evidence" value="ECO:0007669"/>
    <property type="project" value="InterPro"/>
</dbReference>
<organism evidence="2">
    <name type="scientific">Heliothis virescens</name>
    <name type="common">Tobacco budworm moth</name>
    <dbReference type="NCBI Taxonomy" id="7102"/>
    <lineage>
        <taxon>Eukaryota</taxon>
        <taxon>Metazoa</taxon>
        <taxon>Ecdysozoa</taxon>
        <taxon>Arthropoda</taxon>
        <taxon>Hexapoda</taxon>
        <taxon>Insecta</taxon>
        <taxon>Pterygota</taxon>
        <taxon>Neoptera</taxon>
        <taxon>Endopterygota</taxon>
        <taxon>Lepidoptera</taxon>
        <taxon>Glossata</taxon>
        <taxon>Ditrysia</taxon>
        <taxon>Noctuoidea</taxon>
        <taxon>Noctuidae</taxon>
        <taxon>Heliothinae</taxon>
        <taxon>Heliothis</taxon>
    </lineage>
</organism>
<dbReference type="SUPFAM" id="SSF103025">
    <property type="entry name" value="Folate-binding domain"/>
    <property type="match status" value="1"/>
</dbReference>
<gene>
    <name evidence="2" type="ORF">B5V51_11570</name>
</gene>
<dbReference type="InterPro" id="IPR032503">
    <property type="entry name" value="FAO_M"/>
</dbReference>
<dbReference type="Gene3D" id="3.50.50.60">
    <property type="entry name" value="FAD/NAD(P)-binding domain"/>
    <property type="match status" value="1"/>
</dbReference>
<dbReference type="GO" id="GO:0005759">
    <property type="term" value="C:mitochondrial matrix"/>
    <property type="evidence" value="ECO:0007669"/>
    <property type="project" value="TreeGrafter"/>
</dbReference>
<dbReference type="PROSITE" id="PS51700">
    <property type="entry name" value="SEPARIN"/>
    <property type="match status" value="1"/>
</dbReference>
<proteinExistence type="predicted"/>
<sequence length="1042" mass="118649">MLVKGLRGVRTYKAHKCIGIVSRKFSSRLDALDHEERLEGCLSALPPKAKVVICGGGMMGAAVAYHLARRGWGDQTIVVEKEKVGIGSRWHSSGLVGAFKPTLAQVRLTQSSIRLLQELEAKGRATGWKQCGSLLLARNRDRMTVYRRMKSQSVSWGIPCELVSPKRCQELWPLLNVDDVLGGLWIPGDGVGDPHLLNMALMRESVQSGVGVMEDCAVTAVLSKNDRVCGVETDRGAIECEYFVNCAGFWARKVGQLARPQVKVPLLPCEHYYLHTKPIENLDPMTPVIRDPDGYIYLRERDGCILAGGFEPIAKPVYEEEITSMAQRCVPEDWDHFHVLLQQLLKRVPSLSQAVLHKLCNGLEAFSPDCKWIVGEAPEMFNYHVAAGMKTVGISAAGGVAEATADEIVDGYSKYDMYELGLNRFLGLHNNKRFLRDRVKEVPGVHYGLPYPFQEFETGRNLRLSPIYPTLRDNGAVFGQVMGYERPTWFETVGLCPVLGLILMMFEFYFFFLFPSNLSSKTEKKLLGILSEGTDDITNVLESFTIEEEVPFYKRYLYFSKENNVDNFLKILKELPKEWTIIQLTVPYNPNENLKPLIEYRTEVDSIYLSMFTNDYLDDTALGPVTVHIPANVTKEGERPLFTELYSLLDENYKTIDNAQFLNNKRLVQNYWSRREDIDLRMKSVINVMDKEWLGGWGSLLTGKLIDSSLKEKVVKLVDTTIQDWGFIRLTQKQKILLYNLIESCPVLQSQQIKTCIRRILTEHGNIEDIRQILNPECGNCTKEFRFLNELCLKCLSKSFEKIHHFSLVDGIRAFSQAAMQVKDNDEWAGLKKAKRHPVILIVDEMLDTFPWETLPILNQHPVSRMENIHFLYYLYKIHQTQIVDGYFAAKCDVGRYVINPEKNLDRMENRMTSFVEYWCPEWKGHVGEPPSPADFIAYLSEADVFFPMVVGMLWEVTDLEVDKVVSTLLSLYVPSEAPLPWHSVGKAKWSNRILDTTSEQKGQTIHERDILRAVCRARGSTNYVMIASSVVARGLPVRIRE</sequence>
<dbReference type="Gene3D" id="3.30.1360.120">
    <property type="entry name" value="Probable tRNA modification gtpase trme, domain 1"/>
    <property type="match status" value="1"/>
</dbReference>
<dbReference type="InterPro" id="IPR036188">
    <property type="entry name" value="FAD/NAD-bd_sf"/>
</dbReference>
<protein>
    <recommendedName>
        <fullName evidence="1">Peptidase C50 domain-containing protein</fullName>
    </recommendedName>
</protein>
<dbReference type="InterPro" id="IPR027266">
    <property type="entry name" value="TrmE/GcvT-like"/>
</dbReference>
<evidence type="ECO:0000259" key="1">
    <source>
        <dbReference type="PROSITE" id="PS51700"/>
    </source>
</evidence>
<dbReference type="Pfam" id="PF16350">
    <property type="entry name" value="FAO_M"/>
    <property type="match status" value="1"/>
</dbReference>
<name>A0A2A4JUQ4_HELVI</name>
<dbReference type="PANTHER" id="PTHR13847">
    <property type="entry name" value="SARCOSINE DEHYDROGENASE-RELATED"/>
    <property type="match status" value="1"/>
</dbReference>
<dbReference type="SUPFAM" id="SSF54373">
    <property type="entry name" value="FAD-linked reductases, C-terminal domain"/>
    <property type="match status" value="1"/>
</dbReference>
<accession>A0A2A4JUQ4</accession>
<dbReference type="InterPro" id="IPR006076">
    <property type="entry name" value="FAD-dep_OxRdtase"/>
</dbReference>
<feature type="domain" description="Peptidase C50" evidence="1">
    <location>
        <begin position="892"/>
        <end position="994"/>
    </location>
</feature>
<dbReference type="AlphaFoldDB" id="A0A2A4JUQ4"/>
<dbReference type="Gene3D" id="3.30.9.10">
    <property type="entry name" value="D-Amino Acid Oxidase, subunit A, domain 2"/>
    <property type="match status" value="1"/>
</dbReference>
<evidence type="ECO:0000313" key="2">
    <source>
        <dbReference type="EMBL" id="PCG75496.1"/>
    </source>
</evidence>
<dbReference type="SUPFAM" id="SSF51905">
    <property type="entry name" value="FAD/NAD(P)-binding domain"/>
    <property type="match status" value="1"/>
</dbReference>
<dbReference type="GO" id="GO:0004197">
    <property type="term" value="F:cysteine-type endopeptidase activity"/>
    <property type="evidence" value="ECO:0007669"/>
    <property type="project" value="InterPro"/>
</dbReference>
<dbReference type="Pfam" id="PF03568">
    <property type="entry name" value="Separin_C"/>
    <property type="match status" value="1"/>
</dbReference>
<comment type="caution">
    <text evidence="2">The sequence shown here is derived from an EMBL/GenBank/DDBJ whole genome shotgun (WGS) entry which is preliminary data.</text>
</comment>